<evidence type="ECO:0000259" key="4">
    <source>
        <dbReference type="Pfam" id="PF05223"/>
    </source>
</evidence>
<dbReference type="GO" id="GO:0071972">
    <property type="term" value="F:peptidoglycan L,D-transpeptidase activity"/>
    <property type="evidence" value="ECO:0007669"/>
    <property type="project" value="TreeGrafter"/>
</dbReference>
<organism evidence="5 6">
    <name type="scientific">Actinopolymorpha pittospori</name>
    <dbReference type="NCBI Taxonomy" id="648752"/>
    <lineage>
        <taxon>Bacteria</taxon>
        <taxon>Bacillati</taxon>
        <taxon>Actinomycetota</taxon>
        <taxon>Actinomycetes</taxon>
        <taxon>Propionibacteriales</taxon>
        <taxon>Actinopolymorphaceae</taxon>
        <taxon>Actinopolymorpha</taxon>
    </lineage>
</organism>
<dbReference type="RefSeq" id="WP_337917989.1">
    <property type="nucleotide sequence ID" value="NZ_BAABJL010000134.1"/>
</dbReference>
<dbReference type="InterPro" id="IPR050515">
    <property type="entry name" value="Beta-lactam/transpept"/>
</dbReference>
<comment type="caution">
    <text evidence="5">The sequence shown here is derived from an EMBL/GenBank/DDBJ whole genome shotgun (WGS) entry which is preliminary data.</text>
</comment>
<dbReference type="PANTHER" id="PTHR30627:SF24">
    <property type="entry name" value="PENICILLIN-BINDING PROTEIN 4B"/>
    <property type="match status" value="1"/>
</dbReference>
<dbReference type="InterPro" id="IPR012338">
    <property type="entry name" value="Beta-lactam/transpept-like"/>
</dbReference>
<dbReference type="InterPro" id="IPR007887">
    <property type="entry name" value="MecA_N"/>
</dbReference>
<dbReference type="Gene3D" id="3.40.710.10">
    <property type="entry name" value="DD-peptidase/beta-lactamase superfamily"/>
    <property type="match status" value="1"/>
</dbReference>
<evidence type="ECO:0000259" key="3">
    <source>
        <dbReference type="Pfam" id="PF00905"/>
    </source>
</evidence>
<evidence type="ECO:0000256" key="2">
    <source>
        <dbReference type="SAM" id="Phobius"/>
    </source>
</evidence>
<feature type="domain" description="NTF2-like N-terminal transpeptidase" evidence="4">
    <location>
        <begin position="66"/>
        <end position="178"/>
    </location>
</feature>
<dbReference type="Pfam" id="PF00905">
    <property type="entry name" value="Transpeptidase"/>
    <property type="match status" value="1"/>
</dbReference>
<dbReference type="SUPFAM" id="SSF56601">
    <property type="entry name" value="beta-lactamase/transpeptidase-like"/>
    <property type="match status" value="1"/>
</dbReference>
<feature type="region of interest" description="Disordered" evidence="1">
    <location>
        <begin position="492"/>
        <end position="517"/>
    </location>
</feature>
<name>A0A927N116_9ACTN</name>
<reference evidence="5" key="1">
    <citation type="submission" date="2020-10" db="EMBL/GenBank/DDBJ databases">
        <title>Sequencing the genomes of 1000 actinobacteria strains.</title>
        <authorList>
            <person name="Klenk H.-P."/>
        </authorList>
    </citation>
    <scope>NUCLEOTIDE SEQUENCE</scope>
    <source>
        <strain evidence="5">DSM 45354</strain>
    </source>
</reference>
<dbReference type="PANTHER" id="PTHR30627">
    <property type="entry name" value="PEPTIDOGLYCAN D,D-TRANSPEPTIDASE"/>
    <property type="match status" value="1"/>
</dbReference>
<dbReference type="GO" id="GO:0051301">
    <property type="term" value="P:cell division"/>
    <property type="evidence" value="ECO:0007669"/>
    <property type="project" value="UniProtKB-KW"/>
</dbReference>
<dbReference type="InterPro" id="IPR001460">
    <property type="entry name" value="PCN-bd_Tpept"/>
</dbReference>
<dbReference type="Proteomes" id="UP000638648">
    <property type="component" value="Unassembled WGS sequence"/>
</dbReference>
<dbReference type="AlphaFoldDB" id="A0A927N116"/>
<keyword evidence="6" id="KW-1185">Reference proteome</keyword>
<proteinExistence type="predicted"/>
<dbReference type="GO" id="GO:0008658">
    <property type="term" value="F:penicillin binding"/>
    <property type="evidence" value="ECO:0007669"/>
    <property type="project" value="InterPro"/>
</dbReference>
<keyword evidence="5" id="KW-0132">Cell division</keyword>
<keyword evidence="2" id="KW-1133">Transmembrane helix</keyword>
<accession>A0A927N116</accession>
<dbReference type="GO" id="GO:0071555">
    <property type="term" value="P:cell wall organization"/>
    <property type="evidence" value="ECO:0007669"/>
    <property type="project" value="TreeGrafter"/>
</dbReference>
<keyword evidence="2" id="KW-0812">Transmembrane</keyword>
<evidence type="ECO:0000313" key="5">
    <source>
        <dbReference type="EMBL" id="MBE1608338.1"/>
    </source>
</evidence>
<feature type="domain" description="Penicillin-binding protein transpeptidase" evidence="3">
    <location>
        <begin position="286"/>
        <end position="558"/>
    </location>
</feature>
<gene>
    <name evidence="5" type="ORF">HEB94_005186</name>
</gene>
<dbReference type="GO" id="GO:0046677">
    <property type="term" value="P:response to antibiotic"/>
    <property type="evidence" value="ECO:0007669"/>
    <property type="project" value="InterPro"/>
</dbReference>
<dbReference type="EMBL" id="JADBEM010000001">
    <property type="protein sequence ID" value="MBE1608338.1"/>
    <property type="molecule type" value="Genomic_DNA"/>
</dbReference>
<protein>
    <submittedName>
        <fullName evidence="5">Cell division protein FtsI/penicillin-binding protein 2</fullName>
    </submittedName>
</protein>
<dbReference type="Pfam" id="PF05223">
    <property type="entry name" value="MecA_N"/>
    <property type="match status" value="1"/>
</dbReference>
<evidence type="ECO:0000256" key="1">
    <source>
        <dbReference type="SAM" id="MobiDB-lite"/>
    </source>
</evidence>
<sequence length="564" mass="58961">MDTERVSAGSGVGTEYGRGGRRTQRVRTIVVGSLIALLVVGGVSGYFLLNAPIHADARQDETVTQAEQAMRTFTKAWTTGDWKGAATLTNSPTEAESLLTSVGKNLQPTAFTIDVGNGVAERPDRSGGPVVVPFTVRMTVPKVGAFTYTSKARIVQTTGTPLVTFAPTMLHPQLKAGQTLAVAKMSTRGSILDRNGDVLAAPSLVGQVDEQTGKGVSGLQQRYDKQLGGSAPAYAVAITDRESGKALKPLRKAGGQVGRDVHTTIDAHVQSAAADALEQAVTPASLIAIQPSSGDVLAVANNPGGGFNRALVGQYPPGSTFKVVTAAALLEKGLQPSDPLQCPQFEWVNGYRFANQGEFTLPSGSTFRDAFAHSCNTAFVRSRDRLDDDSLSETAKAFGIGGVWDTGAGTFDGSVPVNTDVNDKAAAMIGQARDLASPLVMASVAATVKSGRFVQPRLVPEAIKHPFQAPRNLDPQVVSDLQSMMRSVVTDGSGDALRGLPGEPHAKTGTAEYGEEKPPRTHAWMIGYQQDADIAWAVLLENGGSGGSDAGPIAASFLKALGPK</sequence>
<keyword evidence="5" id="KW-0131">Cell cycle</keyword>
<evidence type="ECO:0000313" key="6">
    <source>
        <dbReference type="Proteomes" id="UP000638648"/>
    </source>
</evidence>
<dbReference type="GO" id="GO:0005886">
    <property type="term" value="C:plasma membrane"/>
    <property type="evidence" value="ECO:0007669"/>
    <property type="project" value="TreeGrafter"/>
</dbReference>
<feature type="transmembrane region" description="Helical" evidence="2">
    <location>
        <begin position="28"/>
        <end position="49"/>
    </location>
</feature>
<keyword evidence="2" id="KW-0472">Membrane</keyword>